<protein>
    <submittedName>
        <fullName evidence="2">Cytochrome c biogenesis protein CcdA</fullName>
    </submittedName>
</protein>
<accession>A0A3G8ZS17</accession>
<feature type="transmembrane region" description="Helical" evidence="1">
    <location>
        <begin position="117"/>
        <end position="137"/>
    </location>
</feature>
<dbReference type="PANTHER" id="PTHR31272:SF4">
    <property type="entry name" value="CYTOCHROME C-TYPE BIOGENESIS PROTEIN HI_1454-RELATED"/>
    <property type="match status" value="1"/>
</dbReference>
<dbReference type="OrthoDB" id="9803065at2"/>
<reference evidence="2 3" key="1">
    <citation type="submission" date="2018-11" db="EMBL/GenBank/DDBJ databases">
        <authorList>
            <person name="Da X."/>
        </authorList>
    </citation>
    <scope>NUCLEOTIDE SEQUENCE [LARGE SCALE GENOMIC DNA]</scope>
    <source>
        <strain evidence="2 3">S14-144</strain>
    </source>
</reference>
<dbReference type="Proteomes" id="UP000268084">
    <property type="component" value="Chromosome"/>
</dbReference>
<gene>
    <name evidence="2" type="ORF">EH165_12065</name>
</gene>
<feature type="transmembrane region" description="Helical" evidence="1">
    <location>
        <begin position="158"/>
        <end position="183"/>
    </location>
</feature>
<reference evidence="2 3" key="2">
    <citation type="submission" date="2018-12" db="EMBL/GenBank/DDBJ databases">
        <title>Nakamurella antarcticus sp. nov., isolated from Antarctica South Shetland Islands soil.</title>
        <authorList>
            <person name="Peng F."/>
        </authorList>
    </citation>
    <scope>NUCLEOTIDE SEQUENCE [LARGE SCALE GENOMIC DNA]</scope>
    <source>
        <strain evidence="2 3">S14-144</strain>
    </source>
</reference>
<sequence length="273" mass="28091">MLASGLGDTISSGPFVLAALLSVAAGAVSFASPCVVPLVPGYLSYLVGLVGSENAAGTSDSSSASTKSSGTVQTRKVTTARAVRATVFFVLGFTAVFLAQSVLVLGISSTLSGNLDLLTRIGGGITIVMGLVMLGFIKPLQREARLHVRPRGRILGAPLLGVVFGLGWVTCLGPTLIAVLSLANATDWNGNAWRGLFLVLFYCLGLGVPFVLLAFGFSWAASALSFMKRNSRTIQVVGGLLLICLGVLMVTGLWGQFIASLRGVVSGDGGVLL</sequence>
<keyword evidence="1" id="KW-0472">Membrane</keyword>
<keyword evidence="1" id="KW-0812">Transmembrane</keyword>
<dbReference type="RefSeq" id="WP_124800499.1">
    <property type="nucleotide sequence ID" value="NZ_CP034170.1"/>
</dbReference>
<feature type="transmembrane region" description="Helical" evidence="1">
    <location>
        <begin position="85"/>
        <end position="111"/>
    </location>
</feature>
<keyword evidence="3" id="KW-1185">Reference proteome</keyword>
<name>A0A3G8ZS17_9ACTN</name>
<evidence type="ECO:0000313" key="2">
    <source>
        <dbReference type="EMBL" id="AZI59595.1"/>
    </source>
</evidence>
<evidence type="ECO:0000256" key="1">
    <source>
        <dbReference type="SAM" id="Phobius"/>
    </source>
</evidence>
<dbReference type="PANTHER" id="PTHR31272">
    <property type="entry name" value="CYTOCHROME C-TYPE BIOGENESIS PROTEIN HI_1454-RELATED"/>
    <property type="match status" value="1"/>
</dbReference>
<evidence type="ECO:0000313" key="3">
    <source>
        <dbReference type="Proteomes" id="UP000268084"/>
    </source>
</evidence>
<feature type="transmembrane region" description="Helical" evidence="1">
    <location>
        <begin position="15"/>
        <end position="39"/>
    </location>
</feature>
<dbReference type="InterPro" id="IPR051790">
    <property type="entry name" value="Cytochrome_c-biogenesis_DsbD"/>
</dbReference>
<keyword evidence="1" id="KW-1133">Transmembrane helix</keyword>
<organism evidence="2 3">
    <name type="scientific">Nakamurella antarctica</name>
    <dbReference type="NCBI Taxonomy" id="1902245"/>
    <lineage>
        <taxon>Bacteria</taxon>
        <taxon>Bacillati</taxon>
        <taxon>Actinomycetota</taxon>
        <taxon>Actinomycetes</taxon>
        <taxon>Nakamurellales</taxon>
        <taxon>Nakamurellaceae</taxon>
        <taxon>Nakamurella</taxon>
    </lineage>
</organism>
<feature type="transmembrane region" description="Helical" evidence="1">
    <location>
        <begin position="233"/>
        <end position="254"/>
    </location>
</feature>
<proteinExistence type="predicted"/>
<dbReference type="KEGG" id="nak:EH165_12065"/>
<feature type="transmembrane region" description="Helical" evidence="1">
    <location>
        <begin position="195"/>
        <end position="221"/>
    </location>
</feature>
<dbReference type="EMBL" id="CP034170">
    <property type="protein sequence ID" value="AZI59595.1"/>
    <property type="molecule type" value="Genomic_DNA"/>
</dbReference>
<dbReference type="AlphaFoldDB" id="A0A3G8ZS17"/>